<name>A0ABW3BJV7_9ACTN</name>
<feature type="non-terminal residue" evidence="1">
    <location>
        <position position="64"/>
    </location>
</feature>
<accession>A0ABW3BJV7</accession>
<evidence type="ECO:0000313" key="2">
    <source>
        <dbReference type="Proteomes" id="UP001596956"/>
    </source>
</evidence>
<organism evidence="1 2">
    <name type="scientific">Streptomonospora algeriensis</name>
    <dbReference type="NCBI Taxonomy" id="995084"/>
    <lineage>
        <taxon>Bacteria</taxon>
        <taxon>Bacillati</taxon>
        <taxon>Actinomycetota</taxon>
        <taxon>Actinomycetes</taxon>
        <taxon>Streptosporangiales</taxon>
        <taxon>Nocardiopsidaceae</taxon>
        <taxon>Streptomonospora</taxon>
    </lineage>
</organism>
<dbReference type="Proteomes" id="UP001596956">
    <property type="component" value="Unassembled WGS sequence"/>
</dbReference>
<gene>
    <name evidence="1" type="ORF">ACFQZU_17150</name>
</gene>
<comment type="caution">
    <text evidence="1">The sequence shown here is derived from an EMBL/GenBank/DDBJ whole genome shotgun (WGS) entry which is preliminary data.</text>
</comment>
<protein>
    <submittedName>
        <fullName evidence="1">N-acetylmuramic acid 6-phosphate etherase</fullName>
    </submittedName>
</protein>
<dbReference type="EMBL" id="JBHTHR010000702">
    <property type="protein sequence ID" value="MFD0803038.1"/>
    <property type="molecule type" value="Genomic_DNA"/>
</dbReference>
<proteinExistence type="predicted"/>
<keyword evidence="2" id="KW-1185">Reference proteome</keyword>
<evidence type="ECO:0000313" key="1">
    <source>
        <dbReference type="EMBL" id="MFD0803038.1"/>
    </source>
</evidence>
<reference evidence="2" key="1">
    <citation type="journal article" date="2019" name="Int. J. Syst. Evol. Microbiol.">
        <title>The Global Catalogue of Microorganisms (GCM) 10K type strain sequencing project: providing services to taxonomists for standard genome sequencing and annotation.</title>
        <authorList>
            <consortium name="The Broad Institute Genomics Platform"/>
            <consortium name="The Broad Institute Genome Sequencing Center for Infectious Disease"/>
            <person name="Wu L."/>
            <person name="Ma J."/>
        </authorList>
    </citation>
    <scope>NUCLEOTIDE SEQUENCE [LARGE SCALE GENOMIC DNA]</scope>
    <source>
        <strain evidence="2">CCUG 63369</strain>
    </source>
</reference>
<sequence>MATTDTGRAGGPADDLRADLAGLATEARRHDLSGIDRMATEAIVDTMNAEDRTVAPAVGVAAGA</sequence>